<evidence type="ECO:0000259" key="1">
    <source>
        <dbReference type="PROSITE" id="PS51094"/>
    </source>
</evidence>
<name>A0AAE4HWV7_9STRE</name>
<organism evidence="2 3">
    <name type="scientific">Streptococcus parauberis</name>
    <dbReference type="NCBI Taxonomy" id="1348"/>
    <lineage>
        <taxon>Bacteria</taxon>
        <taxon>Bacillati</taxon>
        <taxon>Bacillota</taxon>
        <taxon>Bacilli</taxon>
        <taxon>Lactobacillales</taxon>
        <taxon>Streptococcaceae</taxon>
        <taxon>Streptococcus</taxon>
    </lineage>
</organism>
<proteinExistence type="predicted"/>
<dbReference type="AlphaFoldDB" id="A0AAE4HWV7"/>
<reference evidence="2" key="1">
    <citation type="submission" date="2023-03" db="EMBL/GenBank/DDBJ databases">
        <authorList>
            <person name="Shen W."/>
            <person name="Cai J."/>
        </authorList>
    </citation>
    <scope>NUCLEOTIDE SEQUENCE</scope>
    <source>
        <strain evidence="2">P82-2</strain>
    </source>
</reference>
<dbReference type="Pfam" id="PF00359">
    <property type="entry name" value="PTS_EIIA_2"/>
    <property type="match status" value="1"/>
</dbReference>
<dbReference type="InterPro" id="IPR051541">
    <property type="entry name" value="PTS_SugarTrans_NitroReg"/>
</dbReference>
<dbReference type="Gene3D" id="3.40.930.10">
    <property type="entry name" value="Mannitol-specific EII, Chain A"/>
    <property type="match status" value="1"/>
</dbReference>
<dbReference type="EMBL" id="JARQAG010000001">
    <property type="protein sequence ID" value="MDT2730897.1"/>
    <property type="molecule type" value="Genomic_DNA"/>
</dbReference>
<evidence type="ECO:0000313" key="2">
    <source>
        <dbReference type="EMBL" id="MDT2730897.1"/>
    </source>
</evidence>
<evidence type="ECO:0000313" key="3">
    <source>
        <dbReference type="Proteomes" id="UP001180515"/>
    </source>
</evidence>
<accession>A0AAE4HWV7</accession>
<dbReference type="PANTHER" id="PTHR47738">
    <property type="entry name" value="PTS SYSTEM FRUCTOSE-LIKE EIIA COMPONENT-RELATED"/>
    <property type="match status" value="1"/>
</dbReference>
<dbReference type="CDD" id="cd00211">
    <property type="entry name" value="PTS_IIA_fru"/>
    <property type="match status" value="1"/>
</dbReference>
<dbReference type="PANTHER" id="PTHR47738:SF3">
    <property type="entry name" value="PHOSPHOTRANSFERASE SYSTEM MANNITOL_FRUCTOSE-SPECIFIC IIA DOMAIN CONTAINING PROTEIN"/>
    <property type="match status" value="1"/>
</dbReference>
<gene>
    <name evidence="2" type="ORF">P7G31_01350</name>
</gene>
<dbReference type="RefSeq" id="WP_311981865.1">
    <property type="nucleotide sequence ID" value="NZ_JARQAG010000001.1"/>
</dbReference>
<dbReference type="Proteomes" id="UP001180515">
    <property type="component" value="Unassembled WGS sequence"/>
</dbReference>
<dbReference type="InterPro" id="IPR016152">
    <property type="entry name" value="PTrfase/Anion_transptr"/>
</dbReference>
<protein>
    <submittedName>
        <fullName evidence="2">PTS sugar transporter subunit IIA</fullName>
    </submittedName>
</protein>
<comment type="caution">
    <text evidence="2">The sequence shown here is derived from an EMBL/GenBank/DDBJ whole genome shotgun (WGS) entry which is preliminary data.</text>
</comment>
<dbReference type="PROSITE" id="PS51094">
    <property type="entry name" value="PTS_EIIA_TYPE_2"/>
    <property type="match status" value="1"/>
</dbReference>
<dbReference type="InterPro" id="IPR002178">
    <property type="entry name" value="PTS_EIIA_type-2_dom"/>
</dbReference>
<keyword evidence="2" id="KW-0762">Sugar transport</keyword>
<feature type="domain" description="PTS EIIA type-2" evidence="1">
    <location>
        <begin position="1"/>
        <end position="148"/>
    </location>
</feature>
<dbReference type="SUPFAM" id="SSF55804">
    <property type="entry name" value="Phoshotransferase/anion transport protein"/>
    <property type="match status" value="1"/>
</dbReference>
<keyword evidence="2" id="KW-0813">Transport</keyword>
<sequence length="151" mass="18120">MFDEELIFLDHDFDNEEEVLTYSYKQLRRLEYVKEEYLESILEREKEFPTGLKTHVGINIAMPHTEADMALKEAIVFIRNKKDIVFQHMIDPNEEVSTRLVFNIVVKDPKNQVTFLTKLMKMFQDEILMNYLLVETDKEKILKKLKNFLEK</sequence>